<evidence type="ECO:0000256" key="1">
    <source>
        <dbReference type="SAM" id="MobiDB-lite"/>
    </source>
</evidence>
<name>A0ABQ7JVB9_9FUNG</name>
<keyword evidence="3" id="KW-1185">Reference proteome</keyword>
<dbReference type="Proteomes" id="UP001194696">
    <property type="component" value="Unassembled WGS sequence"/>
</dbReference>
<comment type="caution">
    <text evidence="2">The sequence shown here is derived from an EMBL/GenBank/DDBJ whole genome shotgun (WGS) entry which is preliminary data.</text>
</comment>
<evidence type="ECO:0000313" key="3">
    <source>
        <dbReference type="Proteomes" id="UP001194696"/>
    </source>
</evidence>
<gene>
    <name evidence="2" type="ORF">BGZ96_010126</name>
</gene>
<feature type="region of interest" description="Disordered" evidence="1">
    <location>
        <begin position="1"/>
        <end position="22"/>
    </location>
</feature>
<protein>
    <submittedName>
        <fullName evidence="2">Uncharacterized protein</fullName>
    </submittedName>
</protein>
<feature type="region of interest" description="Disordered" evidence="1">
    <location>
        <begin position="80"/>
        <end position="101"/>
    </location>
</feature>
<reference evidence="2 3" key="1">
    <citation type="journal article" date="2020" name="Fungal Divers.">
        <title>Resolving the Mortierellaceae phylogeny through synthesis of multi-gene phylogenetics and phylogenomics.</title>
        <authorList>
            <person name="Vandepol N."/>
            <person name="Liber J."/>
            <person name="Desiro A."/>
            <person name="Na H."/>
            <person name="Kennedy M."/>
            <person name="Barry K."/>
            <person name="Grigoriev I.V."/>
            <person name="Miller A.N."/>
            <person name="O'Donnell K."/>
            <person name="Stajich J.E."/>
            <person name="Bonito G."/>
        </authorList>
    </citation>
    <scope>NUCLEOTIDE SEQUENCE [LARGE SCALE GENOMIC DNA]</scope>
    <source>
        <strain evidence="2 3">AD045</strain>
    </source>
</reference>
<evidence type="ECO:0000313" key="2">
    <source>
        <dbReference type="EMBL" id="KAG0285654.1"/>
    </source>
</evidence>
<proteinExistence type="predicted"/>
<feature type="compositionally biased region" description="Acidic residues" evidence="1">
    <location>
        <begin position="13"/>
        <end position="22"/>
    </location>
</feature>
<organism evidence="2 3">
    <name type="scientific">Linnemannia gamsii</name>
    <dbReference type="NCBI Taxonomy" id="64522"/>
    <lineage>
        <taxon>Eukaryota</taxon>
        <taxon>Fungi</taxon>
        <taxon>Fungi incertae sedis</taxon>
        <taxon>Mucoromycota</taxon>
        <taxon>Mortierellomycotina</taxon>
        <taxon>Mortierellomycetes</taxon>
        <taxon>Mortierellales</taxon>
        <taxon>Mortierellaceae</taxon>
        <taxon>Linnemannia</taxon>
    </lineage>
</organism>
<sequence length="126" mass="13494">MDALATATTEAYAGDDYDIGQDEEPSKLETVDMWNQNNSGHKAQKKSNAVLTQDRDDNGTDIEWIIKSVRLQGRVLAGAAKFEDDDDGPSSGDNEDDVRCGDDRAIDYVVDDSFGSADNACGGGGQ</sequence>
<feature type="compositionally biased region" description="Acidic residues" evidence="1">
    <location>
        <begin position="83"/>
        <end position="96"/>
    </location>
</feature>
<accession>A0ABQ7JVB9</accession>
<dbReference type="EMBL" id="JAAAIM010000645">
    <property type="protein sequence ID" value="KAG0285654.1"/>
    <property type="molecule type" value="Genomic_DNA"/>
</dbReference>